<feature type="transmembrane region" description="Helical" evidence="1">
    <location>
        <begin position="376"/>
        <end position="397"/>
    </location>
</feature>
<keyword evidence="1" id="KW-0472">Membrane</keyword>
<evidence type="ECO:0000256" key="1">
    <source>
        <dbReference type="SAM" id="Phobius"/>
    </source>
</evidence>
<keyword evidence="3" id="KW-1185">Reference proteome</keyword>
<dbReference type="SUPFAM" id="SSF52540">
    <property type="entry name" value="P-loop containing nucleoside triphosphate hydrolases"/>
    <property type="match status" value="1"/>
</dbReference>
<feature type="transmembrane region" description="Helical" evidence="1">
    <location>
        <begin position="666"/>
        <end position="683"/>
    </location>
</feature>
<accession>A0A7C9VY38</accession>
<feature type="transmembrane region" description="Helical" evidence="1">
    <location>
        <begin position="496"/>
        <end position="515"/>
    </location>
</feature>
<sequence length="824" mass="89240">MGGRGPERRSPQDDAAEQLAHAVSAQWVRELELRRAYDPQPLQVHWHVVDSDLADHRDNIERRADSTRRELGDLSGSFAAVRDVYRMVPSERLLVLGGPGSGKTVLAIHFVLSVLNSRGAVTDRVPVLFNLGGWNPAVALRDWLADQLTVDYPMGRRLAVDLLDGNRILPVLDGFDEIVDGFHQAALTELSATTMPFLLTSRVDEFSAAVSDTGRLLSRAAVVQLDRIGIEDLSGYLPLTTRRTTTVGRNEIPMWTALLDEVDHNRESPGSQNFLNALATPLMATLARTVYSDDPRRDPAELLDAQRFSTARAIEEHLLASFVPATYYSSAGKDPARIRRYEQWFGFLARHLDDLGTFDLAWWRLAEAVPRPTRSLLMGAFAALASGLPIALALFLFSVPDNSHLIVGGMVGGAVLLATWSGRRLLAGAAFSVTTAAVLGSIALSRGLDQDAIMIGATATGAIAAVLYLLAGRSRPVPSYIVLSLRRPPEVLVRKIRFGIGGGAVAVACVFFVHVAGLNEDSLLEKLLGPVMMGVFVGLYTAVMSGISFRWRAGRAAVWIAISTSLWLGVHFLLQPDKVTPKFLLSLPAAAAIGVVLSMLRIEEVSPGGAGAEFSLRTIARTLGLVIGGGLAGGLCGTLFAVTTVANGTYDTRRFGPIDYLLDMTAIGIVTGTLIGLIARIAVSGVRSITEFERNVDLNTAISPMFLLRLDRKNSLLSALVYVIPLGSLTMILFAPVRGVVTGLTTTALVALVIGILTGVSARAWGRWVIVTRFWLPLTGRLPWRLTGFLTDAHRRGVLRQVGAVYQFRHARLQAYLAHNYSNE</sequence>
<dbReference type="Gene3D" id="3.40.50.300">
    <property type="entry name" value="P-loop containing nucleotide triphosphate hydrolases"/>
    <property type="match status" value="1"/>
</dbReference>
<organism evidence="2 3">
    <name type="scientific">Lentzea alba</name>
    <dbReference type="NCBI Taxonomy" id="2714351"/>
    <lineage>
        <taxon>Bacteria</taxon>
        <taxon>Bacillati</taxon>
        <taxon>Actinomycetota</taxon>
        <taxon>Actinomycetes</taxon>
        <taxon>Pseudonocardiales</taxon>
        <taxon>Pseudonocardiaceae</taxon>
        <taxon>Lentzea</taxon>
    </lineage>
</organism>
<feature type="transmembrane region" description="Helical" evidence="1">
    <location>
        <begin position="452"/>
        <end position="471"/>
    </location>
</feature>
<gene>
    <name evidence="2" type="ORF">G7043_17345</name>
</gene>
<feature type="transmembrane region" description="Helical" evidence="1">
    <location>
        <begin position="556"/>
        <end position="574"/>
    </location>
</feature>
<comment type="caution">
    <text evidence="2">The sequence shown here is derived from an EMBL/GenBank/DDBJ whole genome shotgun (WGS) entry which is preliminary data.</text>
</comment>
<feature type="transmembrane region" description="Helical" evidence="1">
    <location>
        <begin position="740"/>
        <end position="760"/>
    </location>
</feature>
<evidence type="ECO:0000313" key="3">
    <source>
        <dbReference type="Proteomes" id="UP000481360"/>
    </source>
</evidence>
<dbReference type="Proteomes" id="UP000481360">
    <property type="component" value="Unassembled WGS sequence"/>
</dbReference>
<feature type="transmembrane region" description="Helical" evidence="1">
    <location>
        <begin position="425"/>
        <end position="446"/>
    </location>
</feature>
<feature type="transmembrane region" description="Helical" evidence="1">
    <location>
        <begin position="580"/>
        <end position="602"/>
    </location>
</feature>
<feature type="transmembrane region" description="Helical" evidence="1">
    <location>
        <begin position="527"/>
        <end position="549"/>
    </location>
</feature>
<proteinExistence type="predicted"/>
<feature type="transmembrane region" description="Helical" evidence="1">
    <location>
        <begin position="623"/>
        <end position="646"/>
    </location>
</feature>
<protein>
    <submittedName>
        <fullName evidence="2">NACHT domain-containing protein</fullName>
    </submittedName>
</protein>
<feature type="transmembrane region" description="Helical" evidence="1">
    <location>
        <begin position="403"/>
        <end position="420"/>
    </location>
</feature>
<keyword evidence="1" id="KW-1133">Transmembrane helix</keyword>
<dbReference type="RefSeq" id="WP_166046694.1">
    <property type="nucleotide sequence ID" value="NZ_JAAMPJ010000004.1"/>
</dbReference>
<reference evidence="2 3" key="1">
    <citation type="submission" date="2020-03" db="EMBL/GenBank/DDBJ databases">
        <title>Isolation and identification of active actinomycetes.</title>
        <authorList>
            <person name="Sun X."/>
        </authorList>
    </citation>
    <scope>NUCLEOTIDE SEQUENCE [LARGE SCALE GENOMIC DNA]</scope>
    <source>
        <strain evidence="2 3">NEAU-D13</strain>
    </source>
</reference>
<name>A0A7C9VY38_9PSEU</name>
<dbReference type="InterPro" id="IPR027417">
    <property type="entry name" value="P-loop_NTPase"/>
</dbReference>
<feature type="transmembrane region" description="Helical" evidence="1">
    <location>
        <begin position="715"/>
        <end position="734"/>
    </location>
</feature>
<dbReference type="AlphaFoldDB" id="A0A7C9VY38"/>
<keyword evidence="1" id="KW-0812">Transmembrane</keyword>
<evidence type="ECO:0000313" key="2">
    <source>
        <dbReference type="EMBL" id="NGY60697.1"/>
    </source>
</evidence>
<dbReference type="EMBL" id="JAAMPJ010000004">
    <property type="protein sequence ID" value="NGY60697.1"/>
    <property type="molecule type" value="Genomic_DNA"/>
</dbReference>